<organism evidence="2">
    <name type="scientific">marine metagenome</name>
    <dbReference type="NCBI Taxonomy" id="408172"/>
    <lineage>
        <taxon>unclassified sequences</taxon>
        <taxon>metagenomes</taxon>
        <taxon>ecological metagenomes</taxon>
    </lineage>
</organism>
<dbReference type="InterPro" id="IPR000683">
    <property type="entry name" value="Gfo/Idh/MocA-like_OxRdtase_N"/>
</dbReference>
<evidence type="ECO:0000259" key="1">
    <source>
        <dbReference type="Pfam" id="PF01408"/>
    </source>
</evidence>
<name>A0A382V310_9ZZZZ</name>
<dbReference type="SUPFAM" id="SSF51735">
    <property type="entry name" value="NAD(P)-binding Rossmann-fold domains"/>
    <property type="match status" value="1"/>
</dbReference>
<feature type="non-terminal residue" evidence="2">
    <location>
        <position position="166"/>
    </location>
</feature>
<dbReference type="AlphaFoldDB" id="A0A382V310"/>
<dbReference type="InterPro" id="IPR050463">
    <property type="entry name" value="Gfo/Idh/MocA_oxidrdct_glycsds"/>
</dbReference>
<dbReference type="EMBL" id="UINC01148786">
    <property type="protein sequence ID" value="SVD40874.1"/>
    <property type="molecule type" value="Genomic_DNA"/>
</dbReference>
<dbReference type="InterPro" id="IPR019546">
    <property type="entry name" value="TAT_signal_bac_arc"/>
</dbReference>
<protein>
    <recommendedName>
        <fullName evidence="1">Gfo/Idh/MocA-like oxidoreductase N-terminal domain-containing protein</fullName>
    </recommendedName>
</protein>
<dbReference type="PANTHER" id="PTHR43818">
    <property type="entry name" value="BCDNA.GH03377"/>
    <property type="match status" value="1"/>
</dbReference>
<reference evidence="2" key="1">
    <citation type="submission" date="2018-05" db="EMBL/GenBank/DDBJ databases">
        <authorList>
            <person name="Lanie J.A."/>
            <person name="Ng W.-L."/>
            <person name="Kazmierczak K.M."/>
            <person name="Andrzejewski T.M."/>
            <person name="Davidsen T.M."/>
            <person name="Wayne K.J."/>
            <person name="Tettelin H."/>
            <person name="Glass J.I."/>
            <person name="Rusch D."/>
            <person name="Podicherti R."/>
            <person name="Tsui H.-C.T."/>
            <person name="Winkler M.E."/>
        </authorList>
    </citation>
    <scope>NUCLEOTIDE SEQUENCE</scope>
</reference>
<gene>
    <name evidence="2" type="ORF">METZ01_LOCUS393728</name>
</gene>
<dbReference type="GO" id="GO:0000166">
    <property type="term" value="F:nucleotide binding"/>
    <property type="evidence" value="ECO:0007669"/>
    <property type="project" value="InterPro"/>
</dbReference>
<dbReference type="PANTHER" id="PTHR43818:SF5">
    <property type="entry name" value="OXIDOREDUCTASE FAMILY PROTEIN"/>
    <property type="match status" value="1"/>
</dbReference>
<dbReference type="PROSITE" id="PS51318">
    <property type="entry name" value="TAT"/>
    <property type="match status" value="1"/>
</dbReference>
<dbReference type="NCBIfam" id="TIGR01409">
    <property type="entry name" value="TAT_signal_seq"/>
    <property type="match status" value="1"/>
</dbReference>
<feature type="domain" description="Gfo/Idh/MocA-like oxidoreductase N-terminal" evidence="1">
    <location>
        <begin position="40"/>
        <end position="159"/>
    </location>
</feature>
<dbReference type="Pfam" id="PF01408">
    <property type="entry name" value="GFO_IDH_MocA"/>
    <property type="match status" value="1"/>
</dbReference>
<dbReference type="InterPro" id="IPR036291">
    <property type="entry name" value="NAD(P)-bd_dom_sf"/>
</dbReference>
<sequence>MKEKSNRRDFIKTSSAAAVAAGSITFPTITFGKPDSRKLKIGFIGCGGRGTGAAAQALTADSNVELWSMGEVFRDKLDRSLANISKGREGKINVDEKRKFIGLDAYEKVLESGVDLVILTTPPGFRPLHFKAAVEADKHIFLEKPMATDAPGLRSVMESYKLAEKK</sequence>
<proteinExistence type="predicted"/>
<accession>A0A382V310</accession>
<evidence type="ECO:0000313" key="2">
    <source>
        <dbReference type="EMBL" id="SVD40874.1"/>
    </source>
</evidence>
<dbReference type="Gene3D" id="3.40.50.720">
    <property type="entry name" value="NAD(P)-binding Rossmann-like Domain"/>
    <property type="match status" value="1"/>
</dbReference>
<dbReference type="InterPro" id="IPR006311">
    <property type="entry name" value="TAT_signal"/>
</dbReference>